<name>A0A413Q204_9FIRM</name>
<evidence type="ECO:0000313" key="6">
    <source>
        <dbReference type="Proteomes" id="UP000286561"/>
    </source>
</evidence>
<evidence type="ECO:0000313" key="5">
    <source>
        <dbReference type="Proteomes" id="UP000283700"/>
    </source>
</evidence>
<dbReference type="Pfam" id="PF20574">
    <property type="entry name" value="DUF6783"/>
    <property type="match status" value="1"/>
</dbReference>
<evidence type="ECO:0000313" key="3">
    <source>
        <dbReference type="EMBL" id="RHN17825.1"/>
    </source>
</evidence>
<evidence type="ECO:0000313" key="1">
    <source>
        <dbReference type="EMBL" id="RGZ86877.1"/>
    </source>
</evidence>
<organism evidence="1 6">
    <name type="scientific">Anaerobutyricum hallii</name>
    <dbReference type="NCBI Taxonomy" id="39488"/>
    <lineage>
        <taxon>Bacteria</taxon>
        <taxon>Bacillati</taxon>
        <taxon>Bacillota</taxon>
        <taxon>Clostridia</taxon>
        <taxon>Lachnospirales</taxon>
        <taxon>Lachnospiraceae</taxon>
        <taxon>Anaerobutyricum</taxon>
    </lineage>
</organism>
<dbReference type="EMBL" id="QSEP01000001">
    <property type="protein sequence ID" value="RGZ86877.1"/>
    <property type="molecule type" value="Genomic_DNA"/>
</dbReference>
<dbReference type="Proteomes" id="UP000283700">
    <property type="component" value="Unassembled WGS sequence"/>
</dbReference>
<dbReference type="EMBL" id="QRNJ01000007">
    <property type="protein sequence ID" value="RHK40989.1"/>
    <property type="molecule type" value="Genomic_DNA"/>
</dbReference>
<dbReference type="AlphaFoldDB" id="A0A413Q204"/>
<dbReference type="Proteomes" id="UP000283497">
    <property type="component" value="Unassembled WGS sequence"/>
</dbReference>
<reference evidence="4 5" key="1">
    <citation type="submission" date="2018-08" db="EMBL/GenBank/DDBJ databases">
        <title>A genome reference for cultivated species of the human gut microbiota.</title>
        <authorList>
            <person name="Zou Y."/>
            <person name="Xue W."/>
            <person name="Luo G."/>
        </authorList>
    </citation>
    <scope>NUCLEOTIDE SEQUENCE [LARGE SCALE GENOMIC DNA]</scope>
    <source>
        <strain evidence="3 5">AF31-17AC</strain>
        <strain evidence="2 4">AF45-14BH</strain>
        <strain evidence="1 6">AM48-23BH</strain>
    </source>
</reference>
<dbReference type="EMBL" id="QRQO01000002">
    <property type="protein sequence ID" value="RHN17825.1"/>
    <property type="molecule type" value="Genomic_DNA"/>
</dbReference>
<dbReference type="RefSeq" id="WP_081452297.1">
    <property type="nucleotide sequence ID" value="NZ_CAKXER010000101.1"/>
</dbReference>
<dbReference type="Proteomes" id="UP000286561">
    <property type="component" value="Unassembled WGS sequence"/>
</dbReference>
<evidence type="ECO:0000313" key="4">
    <source>
        <dbReference type="Proteomes" id="UP000283497"/>
    </source>
</evidence>
<dbReference type="InterPro" id="IPR046710">
    <property type="entry name" value="DUF6783"/>
</dbReference>
<gene>
    <name evidence="2" type="ORF">DW068_03125</name>
    <name evidence="1" type="ORF">DW972_00265</name>
    <name evidence="3" type="ORF">DWZ29_01440</name>
</gene>
<comment type="caution">
    <text evidence="1">The sequence shown here is derived from an EMBL/GenBank/DDBJ whole genome shotgun (WGS) entry which is preliminary data.</text>
</comment>
<accession>A0A413Q204</accession>
<evidence type="ECO:0000313" key="2">
    <source>
        <dbReference type="EMBL" id="RHK40989.1"/>
    </source>
</evidence>
<proteinExistence type="predicted"/>
<sequence>MNSRQAETRACLKNHSCNLHAPICGIFCLHSVDVARYAALIQAKSPTNCNAHLTESIFQTRSRACLKT</sequence>
<protein>
    <submittedName>
        <fullName evidence="1">Uncharacterized protein</fullName>
    </submittedName>
</protein>
<dbReference type="GeneID" id="88553652"/>